<evidence type="ECO:0000313" key="13">
    <source>
        <dbReference type="Proteomes" id="UP000447873"/>
    </source>
</evidence>
<dbReference type="PANTHER" id="PTHR15439">
    <property type="entry name" value="RETINOBLASTOMA-BINDING PROTEIN 6"/>
    <property type="match status" value="1"/>
</dbReference>
<evidence type="ECO:0000256" key="8">
    <source>
        <dbReference type="ARBA" id="ARBA00022833"/>
    </source>
</evidence>
<accession>A0A8H3V2Z5</accession>
<dbReference type="PROSITE" id="PS51282">
    <property type="entry name" value="DWNN"/>
    <property type="match status" value="1"/>
</dbReference>
<reference evidence="12 13" key="1">
    <citation type="submission" date="2018-12" db="EMBL/GenBank/DDBJ databases">
        <title>Venturia inaequalis Genome Resource.</title>
        <authorList>
            <person name="Lichtner F.J."/>
        </authorList>
    </citation>
    <scope>NUCLEOTIDE SEQUENCE [LARGE SCALE GENOMIC DNA]</scope>
    <source>
        <strain evidence="12 13">120213</strain>
    </source>
</reference>
<feature type="region of interest" description="Disordered" evidence="10">
    <location>
        <begin position="651"/>
        <end position="689"/>
    </location>
</feature>
<dbReference type="GO" id="GO:0008073">
    <property type="term" value="F:ornithine decarboxylase inhibitor activity"/>
    <property type="evidence" value="ECO:0007669"/>
    <property type="project" value="InterPro"/>
</dbReference>
<feature type="compositionally biased region" description="Polar residues" evidence="10">
    <location>
        <begin position="398"/>
        <end position="418"/>
    </location>
</feature>
<dbReference type="Pfam" id="PF02100">
    <property type="entry name" value="ODC_AZ"/>
    <property type="match status" value="1"/>
</dbReference>
<dbReference type="GO" id="GO:0008270">
    <property type="term" value="F:zinc ion binding"/>
    <property type="evidence" value="ECO:0007669"/>
    <property type="project" value="UniProtKB-KW"/>
</dbReference>
<feature type="compositionally biased region" description="Polar residues" evidence="10">
    <location>
        <begin position="102"/>
        <end position="124"/>
    </location>
</feature>
<dbReference type="InterPro" id="IPR033489">
    <property type="entry name" value="RBBP6"/>
</dbReference>
<protein>
    <recommendedName>
        <fullName evidence="11">DWNN domain-containing protein</fullName>
    </recommendedName>
</protein>
<dbReference type="Gene3D" id="3.40.630.60">
    <property type="match status" value="1"/>
</dbReference>
<dbReference type="GO" id="GO:0006397">
    <property type="term" value="P:mRNA processing"/>
    <property type="evidence" value="ECO:0007669"/>
    <property type="project" value="InterPro"/>
</dbReference>
<keyword evidence="7" id="KW-0863">Zinc-finger</keyword>
<dbReference type="Proteomes" id="UP000447873">
    <property type="component" value="Unassembled WGS sequence"/>
</dbReference>
<evidence type="ECO:0000256" key="7">
    <source>
        <dbReference type="ARBA" id="ARBA00022771"/>
    </source>
</evidence>
<dbReference type="GO" id="GO:0075523">
    <property type="term" value="P:viral translational frameshifting"/>
    <property type="evidence" value="ECO:0007669"/>
    <property type="project" value="UniProtKB-KW"/>
</dbReference>
<dbReference type="InterPro" id="IPR016181">
    <property type="entry name" value="Acyl_CoA_acyltransferase"/>
</dbReference>
<dbReference type="InterPro" id="IPR013083">
    <property type="entry name" value="Znf_RING/FYVE/PHD"/>
</dbReference>
<evidence type="ECO:0000256" key="3">
    <source>
        <dbReference type="ARBA" id="ARBA00008796"/>
    </source>
</evidence>
<name>A0A8H3V2Z5_VENIN</name>
<dbReference type="AlphaFoldDB" id="A0A8H3V2Z5"/>
<feature type="region of interest" description="Disordered" evidence="10">
    <location>
        <begin position="102"/>
        <end position="129"/>
    </location>
</feature>
<evidence type="ECO:0000256" key="4">
    <source>
        <dbReference type="ARBA" id="ARBA00011486"/>
    </source>
</evidence>
<keyword evidence="5" id="KW-0479">Metal-binding</keyword>
<comment type="subunit">
    <text evidence="4">Interacts with ODC and thereby sterically blocks ODC homodimerization.</text>
</comment>
<feature type="compositionally biased region" description="Low complexity" evidence="10">
    <location>
        <begin position="657"/>
        <end position="668"/>
    </location>
</feature>
<feature type="region of interest" description="Disordered" evidence="10">
    <location>
        <begin position="367"/>
        <end position="459"/>
    </location>
</feature>
<dbReference type="Gene3D" id="3.30.40.10">
    <property type="entry name" value="Zinc/RING finger domain, C3HC4 (zinc finger)"/>
    <property type="match status" value="1"/>
</dbReference>
<comment type="caution">
    <text evidence="12">The sequence shown here is derived from an EMBL/GenBank/DDBJ whole genome shotgun (WGS) entry which is preliminary data.</text>
</comment>
<gene>
    <name evidence="12" type="ORF">EG328_000383</name>
</gene>
<comment type="similarity">
    <text evidence="3">Belongs to the ODC antizyme family.</text>
</comment>
<dbReference type="Pfam" id="PF08783">
    <property type="entry name" value="DWNN"/>
    <property type="match status" value="1"/>
</dbReference>
<dbReference type="Gene3D" id="3.10.20.90">
    <property type="entry name" value="Phosphatidylinositol 3-kinase Catalytic Subunit, Chain A, domain 1"/>
    <property type="match status" value="1"/>
</dbReference>
<dbReference type="GO" id="GO:0005634">
    <property type="term" value="C:nucleus"/>
    <property type="evidence" value="ECO:0007669"/>
    <property type="project" value="UniProtKB-SubCell"/>
</dbReference>
<dbReference type="EMBL" id="WNWS01000106">
    <property type="protein sequence ID" value="KAE9980248.1"/>
    <property type="molecule type" value="Genomic_DNA"/>
</dbReference>
<comment type="subcellular location">
    <subcellularLocation>
        <location evidence="2">Nucleus</location>
    </subcellularLocation>
</comment>
<evidence type="ECO:0000256" key="5">
    <source>
        <dbReference type="ARBA" id="ARBA00022723"/>
    </source>
</evidence>
<dbReference type="SMART" id="SM01180">
    <property type="entry name" value="DWNN"/>
    <property type="match status" value="1"/>
</dbReference>
<dbReference type="CDD" id="cd16620">
    <property type="entry name" value="vRING-HC-C4C4_RBBP6"/>
    <property type="match status" value="1"/>
</dbReference>
<feature type="domain" description="DWNN" evidence="11">
    <location>
        <begin position="5"/>
        <end position="78"/>
    </location>
</feature>
<dbReference type="InterPro" id="IPR014891">
    <property type="entry name" value="DWNN_domain"/>
</dbReference>
<dbReference type="GO" id="GO:0006511">
    <property type="term" value="P:ubiquitin-dependent protein catabolic process"/>
    <property type="evidence" value="ECO:0007669"/>
    <property type="project" value="TreeGrafter"/>
</dbReference>
<dbReference type="InterPro" id="IPR002993">
    <property type="entry name" value="ODC_AZ"/>
</dbReference>
<comment type="function">
    <text evidence="1">Ornithine decarboxylase (ODC) antizyme protein that negatively regulates ODC activity and intracellular polyamine biosynthesis in response to increased intracellular polyamine levels. Binds to ODC monomers, inhibiting the assembly of the functional ODC homodimer, and targets the monomers for ubiquitin-independent proteolytic destruction by the 26S proteasome.</text>
</comment>
<dbReference type="InterPro" id="IPR038581">
    <property type="entry name" value="ODC_AZ_sf"/>
</dbReference>
<feature type="compositionally biased region" description="Basic and acidic residues" evidence="10">
    <location>
        <begin position="424"/>
        <end position="433"/>
    </location>
</feature>
<keyword evidence="8" id="KW-0862">Zinc</keyword>
<dbReference type="InterPro" id="IPR025829">
    <property type="entry name" value="Zn_knuckle_CX2CX3GHX4C"/>
</dbReference>
<dbReference type="Gene3D" id="4.10.60.10">
    <property type="entry name" value="Zinc finger, CCHC-type"/>
    <property type="match status" value="1"/>
</dbReference>
<evidence type="ECO:0000256" key="10">
    <source>
        <dbReference type="SAM" id="MobiDB-lite"/>
    </source>
</evidence>
<dbReference type="SUPFAM" id="SSF57850">
    <property type="entry name" value="RING/U-box"/>
    <property type="match status" value="1"/>
</dbReference>
<dbReference type="Pfam" id="PF13696">
    <property type="entry name" value="zf-CCHC_2"/>
    <property type="match status" value="1"/>
</dbReference>
<dbReference type="GO" id="GO:0061630">
    <property type="term" value="F:ubiquitin protein ligase activity"/>
    <property type="evidence" value="ECO:0007669"/>
    <property type="project" value="InterPro"/>
</dbReference>
<dbReference type="SUPFAM" id="SSF55729">
    <property type="entry name" value="Acyl-CoA N-acyltransferases (Nat)"/>
    <property type="match status" value="1"/>
</dbReference>
<evidence type="ECO:0000259" key="11">
    <source>
        <dbReference type="PROSITE" id="PS51282"/>
    </source>
</evidence>
<evidence type="ECO:0000256" key="1">
    <source>
        <dbReference type="ARBA" id="ARBA00002307"/>
    </source>
</evidence>
<keyword evidence="9" id="KW-0539">Nucleus</keyword>
<dbReference type="PANTHER" id="PTHR15439:SF0">
    <property type="entry name" value="CELL DIVISION CYCLE AND APOPTOSIS REGULATOR PROTEIN 1-RELATED"/>
    <property type="match status" value="1"/>
</dbReference>
<keyword evidence="6" id="KW-0688">Ribosomal frameshifting</keyword>
<feature type="region of interest" description="Disordered" evidence="10">
    <location>
        <begin position="563"/>
        <end position="583"/>
    </location>
</feature>
<proteinExistence type="inferred from homology"/>
<dbReference type="GO" id="GO:0016567">
    <property type="term" value="P:protein ubiquitination"/>
    <property type="evidence" value="ECO:0007669"/>
    <property type="project" value="InterPro"/>
</dbReference>
<organism evidence="12 13">
    <name type="scientific">Venturia inaequalis</name>
    <name type="common">Apple scab fungus</name>
    <dbReference type="NCBI Taxonomy" id="5025"/>
    <lineage>
        <taxon>Eukaryota</taxon>
        <taxon>Fungi</taxon>
        <taxon>Dikarya</taxon>
        <taxon>Ascomycota</taxon>
        <taxon>Pezizomycotina</taxon>
        <taxon>Dothideomycetes</taxon>
        <taxon>Pleosporomycetidae</taxon>
        <taxon>Venturiales</taxon>
        <taxon>Venturiaceae</taxon>
        <taxon>Venturia</taxon>
    </lineage>
</organism>
<feature type="compositionally biased region" description="Gly residues" evidence="10">
    <location>
        <begin position="563"/>
        <end position="573"/>
    </location>
</feature>
<evidence type="ECO:0000313" key="12">
    <source>
        <dbReference type="EMBL" id="KAE9980248.1"/>
    </source>
</evidence>
<evidence type="ECO:0000256" key="9">
    <source>
        <dbReference type="ARBA" id="ARBA00023242"/>
    </source>
</evidence>
<sequence length="871" mass="94565">MSSSVFYKFKSSKEPQRITFDGTSITVFELKRDIIKLSGLGDGTDFDLSIYDEASNEEYTDDTTTIPRSSSVVARRLPAARHGHGKAARYVSGKAPVNAKNSYRTEASKSAVQPKSITQSNSTLDLGRPQTEEERIAAMFAAEGSQWEQQQQEMANAKPVWNNNKGHNKRPVNVPDHEPPAKYICHRCGLAGHWIQLCPTNDDPNFEQKPKIKRTTGIPRSFMKKVEKPVGATDDGLTEESNQGGTIMLDADGNHVIVAPDTASWEKEQAKLKASAAQQEASKTGSKELQQLGLECPIDKRLFVAPMKTPCCGKTYCSDCIENALADNDLKCPNCGTEDVILENLTADEEMVVKIKKYEDDKAAAKLAKEEAKSPKAQSPGATDNTAVPDQGAKAKSKSPTPENGSTEIKSPGSATESNSKKRPASEELENKRSPPKAPKAMLREQTQAQGPVPPGFDQNFIEQMNKFAPMNGTQQAAPFFPPTMGAMGMNPMNGMMGMPAMGMVNPMMGMGPMMGMPNAMMNPMMMGRGMTPGMGAFPQNGMQQQANFNNGMMNGGGFGGQGWQGGQQGWGGPQQQQQMNGMAGRFGNFPNQQRQIFAGQGATDAENAYTLNRRNSNSSSYSDSDVSSNDGASAVVRASCYVVKNGTAASGAGEVPSGTSSPSNSPPLTAYDNKKYSSTPAKTTKRRREGAGYYITEECERLFCDTLKAVFHGEGNLASQESLVMDMHKYGKDEQDYFGESKGLGGSSSKDARQAYVTDWLEIWDYVGGATFRGYVAEHQGERSFFVFFDSGVLGSDLKPGLMALLELCEIPDFDCSRLVVCLDRQADPEATKGLMRDLGWVGFEAITLADWTESDAIVSDRWMFLSMDA</sequence>
<evidence type="ECO:0000256" key="6">
    <source>
        <dbReference type="ARBA" id="ARBA00022758"/>
    </source>
</evidence>
<feature type="compositionally biased region" description="Low complexity" evidence="10">
    <location>
        <begin position="574"/>
        <end position="583"/>
    </location>
</feature>
<evidence type="ECO:0000256" key="2">
    <source>
        <dbReference type="ARBA" id="ARBA00004123"/>
    </source>
</evidence>